<organism evidence="2 3">
    <name type="scientific">Mycoplasmoides gallisepticum</name>
    <name type="common">Mycoplasma gallisepticum</name>
    <dbReference type="NCBI Taxonomy" id="2096"/>
    <lineage>
        <taxon>Bacteria</taxon>
        <taxon>Bacillati</taxon>
        <taxon>Mycoplasmatota</taxon>
        <taxon>Mycoplasmoidales</taxon>
        <taxon>Mycoplasmoidaceae</taxon>
        <taxon>Mycoplasmoides</taxon>
    </lineage>
</organism>
<dbReference type="EMBL" id="LS991952">
    <property type="protein sequence ID" value="SYV94159.1"/>
    <property type="molecule type" value="Genomic_DNA"/>
</dbReference>
<sequence>MPDTTLLVVSLVSNVSNAVQAVFAVTLIVTELESSLPVWNFNDLCVLFVEIYEPLIPYW</sequence>
<reference evidence="3" key="1">
    <citation type="submission" date="2018-06" db="EMBL/GenBank/DDBJ databases">
        <authorList>
            <consortium name="Pathogen Informatics"/>
        </authorList>
    </citation>
    <scope>NUCLEOTIDE SEQUENCE [LARGE SCALE GENOMIC DNA]</scope>
    <source>
        <strain evidence="3">NCTC10115</strain>
    </source>
</reference>
<proteinExistence type="predicted"/>
<protein>
    <submittedName>
        <fullName evidence="2">Uncharacterized protein</fullName>
    </submittedName>
</protein>
<evidence type="ECO:0000313" key="3">
    <source>
        <dbReference type="Proteomes" id="UP000260136"/>
    </source>
</evidence>
<evidence type="ECO:0000313" key="2">
    <source>
        <dbReference type="EMBL" id="SYV95252.1"/>
    </source>
</evidence>
<reference evidence="2" key="2">
    <citation type="submission" date="2018-06" db="EMBL/GenBank/DDBJ databases">
        <authorList>
            <consortium name="Pathogen Informatics"/>
            <person name="Doyle S."/>
        </authorList>
    </citation>
    <scope>NUCLEOTIDE SEQUENCE</scope>
    <source>
        <strain evidence="2">NCTC10115</strain>
    </source>
</reference>
<dbReference type="Proteomes" id="UP000260136">
    <property type="component" value="Chromosome"/>
</dbReference>
<evidence type="ECO:0000313" key="1">
    <source>
        <dbReference type="EMBL" id="SYV94159.1"/>
    </source>
</evidence>
<gene>
    <name evidence="1" type="ORF">NCTC10115_00471</name>
    <name evidence="2" type="ORF">NCTC10115_01317</name>
</gene>
<name>A0A3B0PEL1_MYCGL</name>
<dbReference type="AlphaFoldDB" id="A0A3B0PEL1"/>
<feature type="non-terminal residue" evidence="2">
    <location>
        <position position="59"/>
    </location>
</feature>
<dbReference type="EMBL" id="LS991952">
    <property type="protein sequence ID" value="SYV95252.1"/>
    <property type="molecule type" value="Genomic_DNA"/>
</dbReference>
<accession>A0A3B0PEL1</accession>